<protein>
    <submittedName>
        <fullName evidence="2">GNAT family N-acetyltransferase</fullName>
    </submittedName>
</protein>
<gene>
    <name evidence="2" type="ORF">LMS43_05350</name>
</gene>
<evidence type="ECO:0000259" key="1">
    <source>
        <dbReference type="Pfam" id="PF13302"/>
    </source>
</evidence>
<proteinExistence type="predicted"/>
<evidence type="ECO:0000313" key="2">
    <source>
        <dbReference type="EMBL" id="MDN4120707.1"/>
    </source>
</evidence>
<dbReference type="Proteomes" id="UP001168613">
    <property type="component" value="Unassembled WGS sequence"/>
</dbReference>
<dbReference type="Pfam" id="PF13302">
    <property type="entry name" value="Acetyltransf_3"/>
    <property type="match status" value="1"/>
</dbReference>
<dbReference type="PANTHER" id="PTHR43610">
    <property type="entry name" value="BLL6696 PROTEIN"/>
    <property type="match status" value="1"/>
</dbReference>
<comment type="caution">
    <text evidence="2">The sequence shown here is derived from an EMBL/GenBank/DDBJ whole genome shotgun (WGS) entry which is preliminary data.</text>
</comment>
<dbReference type="PANTHER" id="PTHR43610:SF1">
    <property type="entry name" value="N-ACETYLTRANSFERASE DOMAIN-CONTAINING PROTEIN"/>
    <property type="match status" value="1"/>
</dbReference>
<dbReference type="InterPro" id="IPR000182">
    <property type="entry name" value="GNAT_dom"/>
</dbReference>
<dbReference type="EMBL" id="JAJHNU010000001">
    <property type="protein sequence ID" value="MDN4120707.1"/>
    <property type="molecule type" value="Genomic_DNA"/>
</dbReference>
<keyword evidence="3" id="KW-1185">Reference proteome</keyword>
<sequence>MQNRAFKPVLDSITLEGHGVRLVPLQLGHADALSEAASDGELWRVRVTSVPEPQDMKAYIEQALNGHTAGHMLPFAVQDLASGRWLGSTRYHDIVPGIARLEIGYTWYAKSVQRSHVNTACKLLLLEYAFESLEAALVGWRTDNYNYASQQAILRLGAKFDGCLRHHARRRDGTMRDTMMYSLTAAEWPESKAQLLYRLQQHAA</sequence>
<organism evidence="2 3">
    <name type="scientific">Alcaligenes endophyticus</name>
    <dbReference type="NCBI Taxonomy" id="1929088"/>
    <lineage>
        <taxon>Bacteria</taxon>
        <taxon>Pseudomonadati</taxon>
        <taxon>Pseudomonadota</taxon>
        <taxon>Betaproteobacteria</taxon>
        <taxon>Burkholderiales</taxon>
        <taxon>Alcaligenaceae</taxon>
        <taxon>Alcaligenes</taxon>
    </lineage>
</organism>
<dbReference type="InterPro" id="IPR016181">
    <property type="entry name" value="Acyl_CoA_acyltransferase"/>
</dbReference>
<accession>A0ABT8EHM9</accession>
<evidence type="ECO:0000313" key="3">
    <source>
        <dbReference type="Proteomes" id="UP001168613"/>
    </source>
</evidence>
<dbReference type="RefSeq" id="WP_266124421.1">
    <property type="nucleotide sequence ID" value="NZ_JAJHNU010000001.1"/>
</dbReference>
<reference evidence="2" key="1">
    <citation type="submission" date="2021-11" db="EMBL/GenBank/DDBJ databases">
        <title>Draft genome sequence of Alcaligenes endophyticus type strain CCUG 75668T.</title>
        <authorList>
            <person name="Salva-Serra F."/>
            <person name="Duran R.E."/>
            <person name="Seeger M."/>
            <person name="Moore E.R.B."/>
            <person name="Jaen-Luchoro D."/>
        </authorList>
    </citation>
    <scope>NUCLEOTIDE SEQUENCE</scope>
    <source>
        <strain evidence="2">CCUG 75668</strain>
    </source>
</reference>
<name>A0ABT8EHM9_9BURK</name>
<feature type="domain" description="N-acetyltransferase" evidence="1">
    <location>
        <begin position="21"/>
        <end position="159"/>
    </location>
</feature>
<dbReference type="Gene3D" id="3.40.630.30">
    <property type="match status" value="1"/>
</dbReference>
<dbReference type="SUPFAM" id="SSF55729">
    <property type="entry name" value="Acyl-CoA N-acyltransferases (Nat)"/>
    <property type="match status" value="1"/>
</dbReference>